<evidence type="ECO:0000256" key="10">
    <source>
        <dbReference type="SAM" id="SignalP"/>
    </source>
</evidence>
<evidence type="ECO:0000256" key="1">
    <source>
        <dbReference type="ARBA" id="ARBA00001462"/>
    </source>
</evidence>
<comment type="subcellular location">
    <subcellularLocation>
        <location evidence="2 8">Secreted</location>
    </subcellularLocation>
</comment>
<gene>
    <name evidence="11" type="ORF">D9613_008905</name>
</gene>
<comment type="caution">
    <text evidence="11">The sequence shown here is derived from an EMBL/GenBank/DDBJ whole genome shotgun (WGS) entry which is preliminary data.</text>
</comment>
<sequence>MKSFYLILLALFSTVVFAKPPPPPPPPPHPTSIPTPPHPPRRDLPSSFKWNSTGPLIFPGIDSHNIAGIKDPSIVFFDGVYHVFASVANANGYSMVYLNFTDFDKAGSAPQFYLDQSGIGTGYRAAPEIFYFAPHKLWYLIFQNNNAAYSTNPDISNPAGWSVPQNFYDGMPTIIADNIGQGYWVDMWVICDAKNCFLFSSDDNGHLYRSHTSITDFPNGMSDPVIAMEDETNKFNLYEASNVYNYGPNQYLLIVEAIGASGYRIFRSWTSSSIDGTWTPLADTEANPFAGAANVVFTDGDAWTNDISHGEMIRSSHDQTLRIDPCNIRYLYQGDAPGTYPDYNSIAWRLALLTQTNSAC</sequence>
<evidence type="ECO:0000313" key="12">
    <source>
        <dbReference type="Proteomes" id="UP000521872"/>
    </source>
</evidence>
<evidence type="ECO:0000256" key="2">
    <source>
        <dbReference type="ARBA" id="ARBA00004613"/>
    </source>
</evidence>
<evidence type="ECO:0000256" key="7">
    <source>
        <dbReference type="ARBA" id="ARBA00023295"/>
    </source>
</evidence>
<keyword evidence="6 8" id="KW-0378">Hydrolase</keyword>
<evidence type="ECO:0000313" key="11">
    <source>
        <dbReference type="EMBL" id="KAF4616513.1"/>
    </source>
</evidence>
<protein>
    <recommendedName>
        <fullName evidence="8">Alpha-L-arabinofuranosidase</fullName>
        <ecNumber evidence="8">3.2.1.55</ecNumber>
    </recommendedName>
</protein>
<accession>A0A8H4VNI8</accession>
<dbReference type="EC" id="3.2.1.55" evidence="8"/>
<feature type="compositionally biased region" description="Pro residues" evidence="9">
    <location>
        <begin position="22"/>
        <end position="38"/>
    </location>
</feature>
<dbReference type="EMBL" id="JAACJL010000031">
    <property type="protein sequence ID" value="KAF4616513.1"/>
    <property type="molecule type" value="Genomic_DNA"/>
</dbReference>
<evidence type="ECO:0000256" key="4">
    <source>
        <dbReference type="ARBA" id="ARBA00022525"/>
    </source>
</evidence>
<dbReference type="GO" id="GO:0005576">
    <property type="term" value="C:extracellular region"/>
    <property type="evidence" value="ECO:0007669"/>
    <property type="project" value="UniProtKB-SubCell"/>
</dbReference>
<dbReference type="AlphaFoldDB" id="A0A8H4VNI8"/>
<dbReference type="GO" id="GO:0045493">
    <property type="term" value="P:xylan catabolic process"/>
    <property type="evidence" value="ECO:0007669"/>
    <property type="project" value="UniProtKB-UniRule"/>
</dbReference>
<dbReference type="Pfam" id="PF03664">
    <property type="entry name" value="Glyco_hydro_62"/>
    <property type="match status" value="1"/>
</dbReference>
<dbReference type="GO" id="GO:0046556">
    <property type="term" value="F:alpha-L-arabinofuranosidase activity"/>
    <property type="evidence" value="ECO:0007669"/>
    <property type="project" value="UniProtKB-UniRule"/>
</dbReference>
<dbReference type="PANTHER" id="PTHR40631">
    <property type="entry name" value="ALPHA-L-ARABINOFURANOSIDASE AXHA-2-RELATED"/>
    <property type="match status" value="1"/>
</dbReference>
<organism evidence="11 12">
    <name type="scientific">Agrocybe pediades</name>
    <dbReference type="NCBI Taxonomy" id="84607"/>
    <lineage>
        <taxon>Eukaryota</taxon>
        <taxon>Fungi</taxon>
        <taxon>Dikarya</taxon>
        <taxon>Basidiomycota</taxon>
        <taxon>Agaricomycotina</taxon>
        <taxon>Agaricomycetes</taxon>
        <taxon>Agaricomycetidae</taxon>
        <taxon>Agaricales</taxon>
        <taxon>Agaricineae</taxon>
        <taxon>Strophariaceae</taxon>
        <taxon>Agrocybe</taxon>
    </lineage>
</organism>
<feature type="signal peptide" evidence="10">
    <location>
        <begin position="1"/>
        <end position="18"/>
    </location>
</feature>
<keyword evidence="12" id="KW-1185">Reference proteome</keyword>
<feature type="chain" id="PRO_5034662107" description="Alpha-L-arabinofuranosidase" evidence="10">
    <location>
        <begin position="19"/>
        <end position="360"/>
    </location>
</feature>
<dbReference type="Proteomes" id="UP000521872">
    <property type="component" value="Unassembled WGS sequence"/>
</dbReference>
<dbReference type="PANTHER" id="PTHR40631:SF2">
    <property type="entry name" value="ALPHA-L-ARABINOFURANOSIDASE"/>
    <property type="match status" value="1"/>
</dbReference>
<proteinExistence type="inferred from homology"/>
<name>A0A8H4VNI8_9AGAR</name>
<dbReference type="GO" id="GO:0046373">
    <property type="term" value="P:L-arabinose metabolic process"/>
    <property type="evidence" value="ECO:0007669"/>
    <property type="project" value="UniProtKB-UniRule"/>
</dbReference>
<dbReference type="CDD" id="cd08987">
    <property type="entry name" value="GH62"/>
    <property type="match status" value="1"/>
</dbReference>
<feature type="region of interest" description="Disordered" evidence="9">
    <location>
        <begin position="22"/>
        <end position="45"/>
    </location>
</feature>
<dbReference type="InterPro" id="IPR023296">
    <property type="entry name" value="Glyco_hydro_beta-prop_sf"/>
</dbReference>
<keyword evidence="5 8" id="KW-0732">Signal</keyword>
<keyword evidence="7 8" id="KW-0326">Glycosidase</keyword>
<evidence type="ECO:0000256" key="8">
    <source>
        <dbReference type="RuleBase" id="RU368117"/>
    </source>
</evidence>
<evidence type="ECO:0000256" key="9">
    <source>
        <dbReference type="SAM" id="MobiDB-lite"/>
    </source>
</evidence>
<dbReference type="InterPro" id="IPR005193">
    <property type="entry name" value="GH62_arabinosidase"/>
</dbReference>
<reference evidence="11 12" key="1">
    <citation type="submission" date="2019-12" db="EMBL/GenBank/DDBJ databases">
        <authorList>
            <person name="Floudas D."/>
            <person name="Bentzer J."/>
            <person name="Ahren D."/>
            <person name="Johansson T."/>
            <person name="Persson P."/>
            <person name="Tunlid A."/>
        </authorList>
    </citation>
    <scope>NUCLEOTIDE SEQUENCE [LARGE SCALE GENOMIC DNA]</scope>
    <source>
        <strain evidence="11 12">CBS 102.39</strain>
    </source>
</reference>
<dbReference type="Gene3D" id="2.115.10.20">
    <property type="entry name" value="Glycosyl hydrolase domain, family 43"/>
    <property type="match status" value="1"/>
</dbReference>
<evidence type="ECO:0000256" key="6">
    <source>
        <dbReference type="ARBA" id="ARBA00022801"/>
    </source>
</evidence>
<keyword evidence="4 8" id="KW-0964">Secreted</keyword>
<comment type="catalytic activity">
    <reaction evidence="1 8">
        <text>Hydrolysis of terminal non-reducing alpha-L-arabinofuranoside residues in alpha-L-arabinosides.</text>
        <dbReference type="EC" id="3.2.1.55"/>
    </reaction>
</comment>
<dbReference type="SUPFAM" id="SSF75005">
    <property type="entry name" value="Arabinanase/levansucrase/invertase"/>
    <property type="match status" value="1"/>
</dbReference>
<evidence type="ECO:0000256" key="5">
    <source>
        <dbReference type="ARBA" id="ARBA00022729"/>
    </source>
</evidence>
<evidence type="ECO:0000256" key="3">
    <source>
        <dbReference type="ARBA" id="ARBA00007396"/>
    </source>
</evidence>
<comment type="similarity">
    <text evidence="3 8">Belongs to the glycosyl hydrolase 62 family.</text>
</comment>
<comment type="function">
    <text evidence="8">Alpha-L-arabinofuranosidase involved in the hydrolysis of xylan, a major structural heterogeneous polysaccharide found in plant biomass representing the second most abundant polysaccharide in the biosphere, after cellulose.</text>
</comment>